<dbReference type="EMBL" id="SFCI01002515">
    <property type="protein sequence ID" value="TFY73817.1"/>
    <property type="molecule type" value="Genomic_DNA"/>
</dbReference>
<keyword evidence="1" id="KW-0732">Signal</keyword>
<evidence type="ECO:0000256" key="1">
    <source>
        <dbReference type="SAM" id="SignalP"/>
    </source>
</evidence>
<comment type="caution">
    <text evidence="2">The sequence shown here is derived from an EMBL/GenBank/DDBJ whole genome shotgun (WGS) entry which is preliminary data.</text>
</comment>
<proteinExistence type="predicted"/>
<dbReference type="Proteomes" id="UP000298061">
    <property type="component" value="Unassembled WGS sequence"/>
</dbReference>
<organism evidence="2 3">
    <name type="scientific">Hericium alpestre</name>
    <dbReference type="NCBI Taxonomy" id="135208"/>
    <lineage>
        <taxon>Eukaryota</taxon>
        <taxon>Fungi</taxon>
        <taxon>Dikarya</taxon>
        <taxon>Basidiomycota</taxon>
        <taxon>Agaricomycotina</taxon>
        <taxon>Agaricomycetes</taxon>
        <taxon>Russulales</taxon>
        <taxon>Hericiaceae</taxon>
        <taxon>Hericium</taxon>
    </lineage>
</organism>
<evidence type="ECO:0000313" key="3">
    <source>
        <dbReference type="Proteomes" id="UP000298061"/>
    </source>
</evidence>
<reference evidence="2 3" key="1">
    <citation type="submission" date="2019-02" db="EMBL/GenBank/DDBJ databases">
        <title>Genome sequencing of the rare red list fungi Hericium alpestre (H. flagellum).</title>
        <authorList>
            <person name="Buettner E."/>
            <person name="Kellner H."/>
        </authorList>
    </citation>
    <scope>NUCLEOTIDE SEQUENCE [LARGE SCALE GENOMIC DNA]</scope>
    <source>
        <strain evidence="2 3">DSM 108284</strain>
    </source>
</reference>
<accession>A0A4Y9ZIG6</accession>
<protein>
    <submittedName>
        <fullName evidence="2">Uncharacterized protein</fullName>
    </submittedName>
</protein>
<feature type="signal peptide" evidence="1">
    <location>
        <begin position="1"/>
        <end position="18"/>
    </location>
</feature>
<gene>
    <name evidence="2" type="ORF">EWM64_g10195</name>
</gene>
<sequence length="200" mass="21574">MLAALFAPLALSLSSVLAMPLAARQTQPAPGCTVSNVAEFGLVAQYASGLQKELVLTGNGNDSSATAWLGTRSLLQQADVLGVNFTMTYSGLTSTTWGGLYVRRYDAQLFSNEIVPFEAQKGKNESPDNIYCLQESPDKQTYAYPLLAVYDNTEGFYVCDSATSDVDELVVYSPFPSGNPSEFKGDTCEQVHIMIVQGEI</sequence>
<dbReference type="OrthoDB" id="10366152at2759"/>
<feature type="chain" id="PRO_5021367732" evidence="1">
    <location>
        <begin position="19"/>
        <end position="200"/>
    </location>
</feature>
<name>A0A4Y9ZIG6_9AGAM</name>
<keyword evidence="3" id="KW-1185">Reference proteome</keyword>
<dbReference type="AlphaFoldDB" id="A0A4Y9ZIG6"/>
<evidence type="ECO:0000313" key="2">
    <source>
        <dbReference type="EMBL" id="TFY73817.1"/>
    </source>
</evidence>